<dbReference type="PROSITE" id="PS51202">
    <property type="entry name" value="RCK_C"/>
    <property type="match status" value="1"/>
</dbReference>
<dbReference type="PANTHER" id="PTHR44846">
    <property type="entry name" value="MANNOSYL-D-GLYCERATE TRANSPORT/METABOLISM SYSTEM REPRESSOR MNGR-RELATED"/>
    <property type="match status" value="1"/>
</dbReference>
<dbReference type="Gene3D" id="1.10.10.10">
    <property type="entry name" value="Winged helix-like DNA-binding domain superfamily/Winged helix DNA-binding domain"/>
    <property type="match status" value="1"/>
</dbReference>
<dbReference type="RefSeq" id="WP_058209246.1">
    <property type="nucleotide sequence ID" value="NZ_LKLP01000027.1"/>
</dbReference>
<dbReference type="Pfam" id="PF02080">
    <property type="entry name" value="TrkA_C"/>
    <property type="match status" value="1"/>
</dbReference>
<dbReference type="PANTHER" id="PTHR44846:SF1">
    <property type="entry name" value="MANNOSYL-D-GLYCERATE TRANSPORT_METABOLISM SYSTEM REPRESSOR MNGR-RELATED"/>
    <property type="match status" value="1"/>
</dbReference>
<dbReference type="AlphaFoldDB" id="A0A0V8DK69"/>
<dbReference type="InterPro" id="IPR036390">
    <property type="entry name" value="WH_DNA-bd_sf"/>
</dbReference>
<dbReference type="EMBL" id="LKLP01000027">
    <property type="protein sequence ID" value="KSU13617.1"/>
    <property type="molecule type" value="Genomic_DNA"/>
</dbReference>
<evidence type="ECO:0000256" key="2">
    <source>
        <dbReference type="ARBA" id="ARBA00023125"/>
    </source>
</evidence>
<keyword evidence="2" id="KW-0238">DNA-binding</keyword>
<evidence type="ECO:0000256" key="3">
    <source>
        <dbReference type="ARBA" id="ARBA00023163"/>
    </source>
</evidence>
<evidence type="ECO:0000259" key="5">
    <source>
        <dbReference type="PROSITE" id="PS51202"/>
    </source>
</evidence>
<proteinExistence type="predicted"/>
<sequence>MRIARQPRYQQIALQIAERIVRNELKVGQKIYARSTLATTFAVSPETARKAINVLSDLGIVDPVHGSGVNIASKQKAQEYLAQYQEVETMEDLRTQIMQSVESQRRELANFSSILDKLVDQTEHFQKTNPLTPIEFELEKDSEKFGLSLGEMNLWQNSGATVVAIFQNAELIVSPGPYATLNQGDTLYFVGASDTGQIVQNFFLWQLRHRLQNDAFF</sequence>
<name>A0A0V8DK69_LACLL</name>
<dbReference type="InterPro" id="IPR036388">
    <property type="entry name" value="WH-like_DNA-bd_sf"/>
</dbReference>
<dbReference type="GO" id="GO:0045892">
    <property type="term" value="P:negative regulation of DNA-templated transcription"/>
    <property type="evidence" value="ECO:0007669"/>
    <property type="project" value="TreeGrafter"/>
</dbReference>
<keyword evidence="1" id="KW-0805">Transcription regulation</keyword>
<evidence type="ECO:0000313" key="7">
    <source>
        <dbReference type="Proteomes" id="UP000054230"/>
    </source>
</evidence>
<dbReference type="Gene3D" id="3.30.70.1450">
    <property type="entry name" value="Regulator of K+ conductance, C-terminal domain"/>
    <property type="match status" value="1"/>
</dbReference>
<evidence type="ECO:0000256" key="1">
    <source>
        <dbReference type="ARBA" id="ARBA00023015"/>
    </source>
</evidence>
<dbReference type="PATRIC" id="fig|1360.106.peg.1228"/>
<dbReference type="InterPro" id="IPR000524">
    <property type="entry name" value="Tscrpt_reg_HTH_GntR"/>
</dbReference>
<evidence type="ECO:0000313" key="6">
    <source>
        <dbReference type="EMBL" id="KSU13617.1"/>
    </source>
</evidence>
<dbReference type="Proteomes" id="UP000054230">
    <property type="component" value="Unassembled WGS sequence"/>
</dbReference>
<dbReference type="InterPro" id="IPR050679">
    <property type="entry name" value="Bact_HTH_transcr_reg"/>
</dbReference>
<dbReference type="InterPro" id="IPR006037">
    <property type="entry name" value="RCK_C"/>
</dbReference>
<dbReference type="GO" id="GO:0008324">
    <property type="term" value="F:monoatomic cation transmembrane transporter activity"/>
    <property type="evidence" value="ECO:0007669"/>
    <property type="project" value="InterPro"/>
</dbReference>
<dbReference type="SUPFAM" id="SSF46785">
    <property type="entry name" value="Winged helix' DNA-binding domain"/>
    <property type="match status" value="1"/>
</dbReference>
<protein>
    <submittedName>
        <fullName evidence="6">Transcriptional regulator GntR family</fullName>
    </submittedName>
</protein>
<dbReference type="InterPro" id="IPR036721">
    <property type="entry name" value="RCK_C_sf"/>
</dbReference>
<feature type="domain" description="RCK C-terminal" evidence="5">
    <location>
        <begin position="120"/>
        <end position="205"/>
    </location>
</feature>
<dbReference type="SMART" id="SM00345">
    <property type="entry name" value="HTH_GNTR"/>
    <property type="match status" value="1"/>
</dbReference>
<dbReference type="SUPFAM" id="SSF116726">
    <property type="entry name" value="TrkA C-terminal domain-like"/>
    <property type="match status" value="1"/>
</dbReference>
<keyword evidence="3" id="KW-0804">Transcription</keyword>
<dbReference type="PROSITE" id="PS50949">
    <property type="entry name" value="HTH_GNTR"/>
    <property type="match status" value="1"/>
</dbReference>
<dbReference type="CDD" id="cd07377">
    <property type="entry name" value="WHTH_GntR"/>
    <property type="match status" value="1"/>
</dbReference>
<dbReference type="GO" id="GO:0006813">
    <property type="term" value="P:potassium ion transport"/>
    <property type="evidence" value="ECO:0007669"/>
    <property type="project" value="InterPro"/>
</dbReference>
<organism evidence="6 7">
    <name type="scientific">Lactococcus lactis subsp. lactis</name>
    <name type="common">Streptococcus lactis</name>
    <dbReference type="NCBI Taxonomy" id="1360"/>
    <lineage>
        <taxon>Bacteria</taxon>
        <taxon>Bacillati</taxon>
        <taxon>Bacillota</taxon>
        <taxon>Bacilli</taxon>
        <taxon>Lactobacillales</taxon>
        <taxon>Streptococcaceae</taxon>
        <taxon>Lactococcus</taxon>
    </lineage>
</organism>
<comment type="caution">
    <text evidence="6">The sequence shown here is derived from an EMBL/GenBank/DDBJ whole genome shotgun (WGS) entry which is preliminary data.</text>
</comment>
<reference evidence="7" key="1">
    <citation type="submission" date="2015-10" db="EMBL/GenBank/DDBJ databases">
        <title>Draft Genome Sequences of 11 Lactococcus lactis subspecies cremoris strains.</title>
        <authorList>
            <person name="Wels M."/>
            <person name="Backus L."/>
            <person name="Boekhorst J."/>
            <person name="Dijkstra A."/>
            <person name="Beerthuizen M."/>
            <person name="Kelly W."/>
            <person name="Siezen R."/>
            <person name="Bachmann H."/>
            <person name="Van Hijum S."/>
        </authorList>
    </citation>
    <scope>NUCLEOTIDE SEQUENCE [LARGE SCALE GENOMIC DNA]</scope>
    <source>
        <strain evidence="7">LMG8520</strain>
    </source>
</reference>
<accession>A0A0V8DK69</accession>
<dbReference type="Pfam" id="PF00392">
    <property type="entry name" value="GntR"/>
    <property type="match status" value="1"/>
</dbReference>
<evidence type="ECO:0000259" key="4">
    <source>
        <dbReference type="PROSITE" id="PS50949"/>
    </source>
</evidence>
<gene>
    <name evidence="6" type="ORF">LMG8520_0533</name>
</gene>
<dbReference type="GO" id="GO:0003700">
    <property type="term" value="F:DNA-binding transcription factor activity"/>
    <property type="evidence" value="ECO:0007669"/>
    <property type="project" value="InterPro"/>
</dbReference>
<dbReference type="GO" id="GO:0003677">
    <property type="term" value="F:DNA binding"/>
    <property type="evidence" value="ECO:0007669"/>
    <property type="project" value="UniProtKB-KW"/>
</dbReference>
<feature type="domain" description="HTH gntR-type" evidence="4">
    <location>
        <begin position="6"/>
        <end position="74"/>
    </location>
</feature>